<comment type="caution">
    <text evidence="1">The sequence shown here is derived from an EMBL/GenBank/DDBJ whole genome shotgun (WGS) entry which is preliminary data.</text>
</comment>
<reference evidence="1" key="1">
    <citation type="submission" date="2022-04" db="EMBL/GenBank/DDBJ databases">
        <title>Genome of the entomopathogenic fungus Entomophthora muscae.</title>
        <authorList>
            <person name="Elya C."/>
            <person name="Lovett B.R."/>
            <person name="Lee E."/>
            <person name="Macias A.M."/>
            <person name="Hajek A.E."/>
            <person name="De Bivort B.L."/>
            <person name="Kasson M.T."/>
            <person name="De Fine Licht H.H."/>
            <person name="Stajich J.E."/>
        </authorList>
    </citation>
    <scope>NUCLEOTIDE SEQUENCE</scope>
    <source>
        <strain evidence="1">Berkeley</strain>
    </source>
</reference>
<accession>A0ACC2S1Y8</accession>
<evidence type="ECO:0000313" key="2">
    <source>
        <dbReference type="Proteomes" id="UP001165960"/>
    </source>
</evidence>
<sequence length="213" mass="24335">MSNPGTPESRGSQGVVSIDTSKELSSDLDEYQQIISYQPFLEELEELNQEFLLRNYATVWSGCIELIVKLIRLPSPTCSPTSENILNGRTSLPMIEAWKIFYSPEEQDNPKRIPEPFIVSFRLWMNSWSLLITLIGKWHEQSQGFNNKSPISSQEKPKEAFKTPNSGFSNMDIEVIEDKIYAMDRSIESIWGCLSQFYHPEPHTIPSDLVLGT</sequence>
<keyword evidence="2" id="KW-1185">Reference proteome</keyword>
<dbReference type="EMBL" id="QTSX02005965">
    <property type="protein sequence ID" value="KAJ9056315.1"/>
    <property type="molecule type" value="Genomic_DNA"/>
</dbReference>
<protein>
    <submittedName>
        <fullName evidence="1">Uncharacterized protein</fullName>
    </submittedName>
</protein>
<dbReference type="Proteomes" id="UP001165960">
    <property type="component" value="Unassembled WGS sequence"/>
</dbReference>
<gene>
    <name evidence="1" type="ORF">DSO57_1034380</name>
</gene>
<organism evidence="1 2">
    <name type="scientific">Entomophthora muscae</name>
    <dbReference type="NCBI Taxonomy" id="34485"/>
    <lineage>
        <taxon>Eukaryota</taxon>
        <taxon>Fungi</taxon>
        <taxon>Fungi incertae sedis</taxon>
        <taxon>Zoopagomycota</taxon>
        <taxon>Entomophthoromycotina</taxon>
        <taxon>Entomophthoromycetes</taxon>
        <taxon>Entomophthorales</taxon>
        <taxon>Entomophthoraceae</taxon>
        <taxon>Entomophthora</taxon>
    </lineage>
</organism>
<evidence type="ECO:0000313" key="1">
    <source>
        <dbReference type="EMBL" id="KAJ9056315.1"/>
    </source>
</evidence>
<proteinExistence type="predicted"/>
<name>A0ACC2S1Y8_9FUNG</name>